<proteinExistence type="predicted"/>
<evidence type="ECO:0000313" key="1">
    <source>
        <dbReference type="EMBL" id="CAJ1957446.1"/>
    </source>
</evidence>
<gene>
    <name evidence="1" type="ORF">AYBTSS11_LOCUS17204</name>
</gene>
<dbReference type="Proteomes" id="UP001189624">
    <property type="component" value="Chromosome 5"/>
</dbReference>
<evidence type="ECO:0000313" key="2">
    <source>
        <dbReference type="Proteomes" id="UP001189624"/>
    </source>
</evidence>
<organism evidence="1 2">
    <name type="scientific">Sphenostylis stenocarpa</name>
    <dbReference type="NCBI Taxonomy" id="92480"/>
    <lineage>
        <taxon>Eukaryota</taxon>
        <taxon>Viridiplantae</taxon>
        <taxon>Streptophyta</taxon>
        <taxon>Embryophyta</taxon>
        <taxon>Tracheophyta</taxon>
        <taxon>Spermatophyta</taxon>
        <taxon>Magnoliopsida</taxon>
        <taxon>eudicotyledons</taxon>
        <taxon>Gunneridae</taxon>
        <taxon>Pentapetalae</taxon>
        <taxon>rosids</taxon>
        <taxon>fabids</taxon>
        <taxon>Fabales</taxon>
        <taxon>Fabaceae</taxon>
        <taxon>Papilionoideae</taxon>
        <taxon>50 kb inversion clade</taxon>
        <taxon>NPAAA clade</taxon>
        <taxon>indigoferoid/millettioid clade</taxon>
        <taxon>Phaseoleae</taxon>
        <taxon>Sphenostylis</taxon>
    </lineage>
</organism>
<accession>A0AA86TA43</accession>
<sequence length="100" mass="11194">MPVTKSENPINFKMLIEHERLQESPNRQRSEFFVAKLEVEYEVSPLYQVKLKGRGQESCEAGSLGHLEEVVEGEGVVGGGVVEEEGFEEPKRIMKESGGE</sequence>
<feature type="non-terminal residue" evidence="1">
    <location>
        <position position="100"/>
    </location>
</feature>
<dbReference type="EMBL" id="OY731402">
    <property type="protein sequence ID" value="CAJ1957446.1"/>
    <property type="molecule type" value="Genomic_DNA"/>
</dbReference>
<dbReference type="Gramene" id="rna-AYBTSS11_LOCUS17204">
    <property type="protein sequence ID" value="CAJ1957446.1"/>
    <property type="gene ID" value="gene-AYBTSS11_LOCUS17204"/>
</dbReference>
<reference evidence="1" key="1">
    <citation type="submission" date="2023-10" db="EMBL/GenBank/DDBJ databases">
        <authorList>
            <person name="Domelevo Entfellner J.-B."/>
        </authorList>
    </citation>
    <scope>NUCLEOTIDE SEQUENCE</scope>
</reference>
<dbReference type="AlphaFoldDB" id="A0AA86TA43"/>
<protein>
    <submittedName>
        <fullName evidence="1">Uncharacterized protein</fullName>
    </submittedName>
</protein>
<name>A0AA86TA43_9FABA</name>
<keyword evidence="2" id="KW-1185">Reference proteome</keyword>